<organism evidence="5 6">
    <name type="scientific">Candidatus Adlerbacteria bacterium RIFCSPHIGHO2_12_FULL_53_18</name>
    <dbReference type="NCBI Taxonomy" id="1797242"/>
    <lineage>
        <taxon>Bacteria</taxon>
        <taxon>Candidatus Adleribacteriota</taxon>
    </lineage>
</organism>
<accession>A0A1F4XTE3</accession>
<evidence type="ECO:0000256" key="4">
    <source>
        <dbReference type="ARBA" id="ARBA00022825"/>
    </source>
</evidence>
<evidence type="ECO:0000256" key="2">
    <source>
        <dbReference type="ARBA" id="ARBA00022670"/>
    </source>
</evidence>
<sequence length="190" mass="21483">MTKYILHGGFTRQDNESSRAFYKEFVRDVPEGSNILLVYLASREEDNSKKFEENVESIKRESEGKSFNFLMATQENFLSEIEKSKAVCFYGGSTNKLIKILRTYPDLQPLLEGKTIAGSSAGAYALARFGPSHDEEQIREGLGLVPVRVVCHYESSELPPNEKAVSILEDTAPELELVFLKDCEWKVFTN</sequence>
<reference evidence="5 6" key="1">
    <citation type="journal article" date="2016" name="Nat. Commun.">
        <title>Thousands of microbial genomes shed light on interconnected biogeochemical processes in an aquifer system.</title>
        <authorList>
            <person name="Anantharaman K."/>
            <person name="Brown C.T."/>
            <person name="Hug L.A."/>
            <person name="Sharon I."/>
            <person name="Castelle C.J."/>
            <person name="Probst A.J."/>
            <person name="Thomas B.C."/>
            <person name="Singh A."/>
            <person name="Wilkins M.J."/>
            <person name="Karaoz U."/>
            <person name="Brodie E.L."/>
            <person name="Williams K.H."/>
            <person name="Hubbard S.S."/>
            <person name="Banfield J.F."/>
        </authorList>
    </citation>
    <scope>NUCLEOTIDE SEQUENCE [LARGE SCALE GENOMIC DNA]</scope>
</reference>
<evidence type="ECO:0000313" key="6">
    <source>
        <dbReference type="Proteomes" id="UP000178091"/>
    </source>
</evidence>
<dbReference type="Gene3D" id="3.40.50.880">
    <property type="match status" value="1"/>
</dbReference>
<keyword evidence="4" id="KW-0720">Serine protease</keyword>
<proteinExistence type="inferred from homology"/>
<name>A0A1F4XTE3_9BACT</name>
<dbReference type="EMBL" id="MEWW01000008">
    <property type="protein sequence ID" value="OGC84868.1"/>
    <property type="molecule type" value="Genomic_DNA"/>
</dbReference>
<dbReference type="Pfam" id="PF03575">
    <property type="entry name" value="Peptidase_S51"/>
    <property type="match status" value="1"/>
</dbReference>
<evidence type="ECO:0008006" key="7">
    <source>
        <dbReference type="Google" id="ProtNLM"/>
    </source>
</evidence>
<gene>
    <name evidence="5" type="ORF">A3F55_00080</name>
</gene>
<protein>
    <recommendedName>
        <fullName evidence="7">Peptidase</fullName>
    </recommendedName>
</protein>
<evidence type="ECO:0000256" key="1">
    <source>
        <dbReference type="ARBA" id="ARBA00006534"/>
    </source>
</evidence>
<evidence type="ECO:0000313" key="5">
    <source>
        <dbReference type="EMBL" id="OGC84868.1"/>
    </source>
</evidence>
<dbReference type="GO" id="GO:0008236">
    <property type="term" value="F:serine-type peptidase activity"/>
    <property type="evidence" value="ECO:0007669"/>
    <property type="project" value="UniProtKB-KW"/>
</dbReference>
<dbReference type="SUPFAM" id="SSF52317">
    <property type="entry name" value="Class I glutamine amidotransferase-like"/>
    <property type="match status" value="1"/>
</dbReference>
<comment type="caution">
    <text evidence="5">The sequence shown here is derived from an EMBL/GenBank/DDBJ whole genome shotgun (WGS) entry which is preliminary data.</text>
</comment>
<keyword evidence="3" id="KW-0378">Hydrolase</keyword>
<dbReference type="InterPro" id="IPR029062">
    <property type="entry name" value="Class_I_gatase-like"/>
</dbReference>
<evidence type="ECO:0000256" key="3">
    <source>
        <dbReference type="ARBA" id="ARBA00022801"/>
    </source>
</evidence>
<dbReference type="GO" id="GO:0006508">
    <property type="term" value="P:proteolysis"/>
    <property type="evidence" value="ECO:0007669"/>
    <property type="project" value="UniProtKB-KW"/>
</dbReference>
<dbReference type="AlphaFoldDB" id="A0A1F4XTE3"/>
<dbReference type="InterPro" id="IPR005320">
    <property type="entry name" value="Peptidase_S51"/>
</dbReference>
<keyword evidence="2" id="KW-0645">Protease</keyword>
<comment type="similarity">
    <text evidence="1">Belongs to the peptidase S51 family.</text>
</comment>
<dbReference type="Proteomes" id="UP000178091">
    <property type="component" value="Unassembled WGS sequence"/>
</dbReference>